<dbReference type="Pfam" id="PF00534">
    <property type="entry name" value="Glycos_transf_1"/>
    <property type="match status" value="1"/>
</dbReference>
<evidence type="ECO:0000259" key="1">
    <source>
        <dbReference type="Pfam" id="PF00534"/>
    </source>
</evidence>
<protein>
    <submittedName>
        <fullName evidence="3">Glycosyltransferase</fullName>
    </submittedName>
</protein>
<feature type="domain" description="Glycosyltransferase subfamily 4-like N-terminal" evidence="2">
    <location>
        <begin position="15"/>
        <end position="168"/>
    </location>
</feature>
<dbReference type="Proteomes" id="UP000886785">
    <property type="component" value="Unassembled WGS sequence"/>
</dbReference>
<dbReference type="InterPro" id="IPR001296">
    <property type="entry name" value="Glyco_trans_1"/>
</dbReference>
<feature type="domain" description="Glycosyl transferase family 1" evidence="1">
    <location>
        <begin position="197"/>
        <end position="348"/>
    </location>
</feature>
<reference evidence="3" key="1">
    <citation type="submission" date="2020-10" db="EMBL/GenBank/DDBJ databases">
        <authorList>
            <person name="Gilroy R."/>
        </authorList>
    </citation>
    <scope>NUCLEOTIDE SEQUENCE</scope>
    <source>
        <strain evidence="3">ChiSjej1B19-7085</strain>
    </source>
</reference>
<dbReference type="InterPro" id="IPR028098">
    <property type="entry name" value="Glyco_trans_4-like_N"/>
</dbReference>
<sequence length="384" mass="41701">MKIAFFMEAYLEQSSGVQTLACTMAKGLRALGHTVLIVSGDPHAEESYLDGSILHCPAKASASSFGFSARRGRISQLKPFLEEFSPDLIQIMTYSEIGEAGINFAQQHQIPFIAVLHDLRDVRTGIPGNFLTQKITHSYFQNVFHKAVASAAAVAATSPVLCREASGLQPNGHVVQLPLCADSSRFRLRSSSKDGNENMRRWLHLEKKIGVLFVGRLDEESGLSELLDEWAKQISKAGNLQLIIAGDGPDAPALREKAKLAGIADQVTFAGQIPHHEIAQCYDICSAYVSASLSSTMKTPPVEAMCCGLPVILRKGCANESMIQEGQNGFIYSTFHELADLLKTLSSLDARTTGRMKELVSAASKDFTEDSLAHALADLYQTVI</sequence>
<accession>A0A9D1DQ60</accession>
<dbReference type="EMBL" id="DVHF01000056">
    <property type="protein sequence ID" value="HIR57014.1"/>
    <property type="molecule type" value="Genomic_DNA"/>
</dbReference>
<evidence type="ECO:0000259" key="2">
    <source>
        <dbReference type="Pfam" id="PF13439"/>
    </source>
</evidence>
<dbReference type="Pfam" id="PF13439">
    <property type="entry name" value="Glyco_transf_4"/>
    <property type="match status" value="1"/>
</dbReference>
<dbReference type="SUPFAM" id="SSF53756">
    <property type="entry name" value="UDP-Glycosyltransferase/glycogen phosphorylase"/>
    <property type="match status" value="1"/>
</dbReference>
<evidence type="ECO:0000313" key="3">
    <source>
        <dbReference type="EMBL" id="HIR57014.1"/>
    </source>
</evidence>
<dbReference type="InterPro" id="IPR050194">
    <property type="entry name" value="Glycosyltransferase_grp1"/>
</dbReference>
<comment type="caution">
    <text evidence="3">The sequence shown here is derived from an EMBL/GenBank/DDBJ whole genome shotgun (WGS) entry which is preliminary data.</text>
</comment>
<proteinExistence type="predicted"/>
<dbReference type="PANTHER" id="PTHR45947:SF3">
    <property type="entry name" value="SULFOQUINOVOSYL TRANSFERASE SQD2"/>
    <property type="match status" value="1"/>
</dbReference>
<dbReference type="PANTHER" id="PTHR45947">
    <property type="entry name" value="SULFOQUINOVOSYL TRANSFERASE SQD2"/>
    <property type="match status" value="1"/>
</dbReference>
<reference evidence="3" key="2">
    <citation type="journal article" date="2021" name="PeerJ">
        <title>Extensive microbial diversity within the chicken gut microbiome revealed by metagenomics and culture.</title>
        <authorList>
            <person name="Gilroy R."/>
            <person name="Ravi A."/>
            <person name="Getino M."/>
            <person name="Pursley I."/>
            <person name="Horton D.L."/>
            <person name="Alikhan N.F."/>
            <person name="Baker D."/>
            <person name="Gharbi K."/>
            <person name="Hall N."/>
            <person name="Watson M."/>
            <person name="Adriaenssens E.M."/>
            <person name="Foster-Nyarko E."/>
            <person name="Jarju S."/>
            <person name="Secka A."/>
            <person name="Antonio M."/>
            <person name="Oren A."/>
            <person name="Chaudhuri R.R."/>
            <person name="La Ragione R."/>
            <person name="Hildebrand F."/>
            <person name="Pallen M.J."/>
        </authorList>
    </citation>
    <scope>NUCLEOTIDE SEQUENCE</scope>
    <source>
        <strain evidence="3">ChiSjej1B19-7085</strain>
    </source>
</reference>
<name>A0A9D1DQ60_9FIRM</name>
<evidence type="ECO:0000313" key="4">
    <source>
        <dbReference type="Proteomes" id="UP000886785"/>
    </source>
</evidence>
<gene>
    <name evidence="3" type="ORF">IAA54_05040</name>
</gene>
<organism evidence="3 4">
    <name type="scientific">Candidatus Gallacutalibacter pullicola</name>
    <dbReference type="NCBI Taxonomy" id="2840830"/>
    <lineage>
        <taxon>Bacteria</taxon>
        <taxon>Bacillati</taxon>
        <taxon>Bacillota</taxon>
        <taxon>Clostridia</taxon>
        <taxon>Eubacteriales</taxon>
        <taxon>Candidatus Gallacutalibacter</taxon>
    </lineage>
</organism>
<dbReference type="AlphaFoldDB" id="A0A9D1DQ60"/>
<dbReference type="GO" id="GO:0016757">
    <property type="term" value="F:glycosyltransferase activity"/>
    <property type="evidence" value="ECO:0007669"/>
    <property type="project" value="InterPro"/>
</dbReference>
<dbReference type="Gene3D" id="3.40.50.2000">
    <property type="entry name" value="Glycogen Phosphorylase B"/>
    <property type="match status" value="2"/>
</dbReference>